<dbReference type="Proteomes" id="UP000887580">
    <property type="component" value="Unplaced"/>
</dbReference>
<sequence length="2374" mass="272114">MSAVDIAPPAAPAAGDTQFNSNNVTTETVSLDAFNVYIVNLASMILEDVDGDQLMSALDTASQVVQKFISDSLSTALVVEQSLVQNSDNVDDYQTSYIVRGDVGYRSDKTVCVIFFKTGTIIEAGKSIKSQVRHALIDESNFYDSLLGHIGKVIAPLFKSFVKESRKGEQDGNKLAPTIEKNLDEVEVALLHMQQNIDIPEIEIVVHPKIQEVIDAAEAEGRKATYEDLGKLVEDSDFLNQLQQHVNRWIGEIQKVTLLDRDAGSGTALQEVAFWMNMDQALRRINEKVNSEPVVLTLLALKKGNRFHATTSFESNTNLKDKTVEASEYSNLLKDFPLNEMLSAQSFSEIRIPLQNVFSGLKKAKTGKYPVHRLYKFIETISRDVHAQLIKIIGPRRLLHLGIAEFEAIIVEAEKIFEVWDNESGKITAMIRQGAKQKREDLKFSRTTYQHNLLRKRLEDLKKFRKQHEQLRSVITRVLRRPYNDGKKENKFENRLAEADTYAQMENAYNSVKEIDYLDVSTDGESIFAAALKRYTEQISRTENQLASKLRDQLGGARNANEMFSIFSRFNALLVRPHIRSAISEYQKKLIDRVKEDITYLQTKLERDIVKHTALLVSDARDVPELSAYVCWLKSIENRLKDYMQRVEDVLGKEWARHIEGRELKDICDNFQKRLDSEPVINEWLEKTQKKEWMSNKRVFTTEKHQKEGKQFLKLKVNFSPDIMIIAKEVRMLKAMNIRIPFKVLNTAQQASAMYPYAISLIESINIYDFTNELVSNRSGIEILVSSYRKAFRTLLEDGISLTWDSYRMDNYVAKVSDAATAYHEKVNELIDVIDKLDGELASLATCEYSLPVIGSHLQNMQKNVDQLSLGGFSSLHAWADELDKKIEQKLARRCEQAIQVWTDTLKDNADADTDSDMNIPIPKIHRVLLEIRLSHQMMTVVPSLEQAEENLTQQLFAFHSVVSAQPRISSTKAQPALLRTGVPQPTYQSILSMMPRDQTVLIDAHNGIQNVMKKVSNYVNEWIRYQSLWELQADVLFDRLGDDVNEWMSMLASVKKSRASVDTQETQKEFKPIVIDYGKVQSKVSLKYDYWHRELLQRFSAFLGGQMQTFFQNISKWRTDLEQQSIDSGATSDAVALITYVQSLKRQAKEGKEVVDKYRTGQKLLSSHRYQFPVNWLYAENIEGEWSALEDILHRKDTAIQSQVSNLQDRIKEEDQVVEKRVENLLGDWDKSKPSHGTQKPKEALHALNNFEDKMSKLREDRENMIKAKTALEISDATKINVHPSDKLNVAMEELNDLKGVWSALLPVYDQVDELKEKTWLSIQPRKIRQTLDELLASLKQLPAQYRSYDSYEYARKMLQNYSKMNLLIVELKSEALKERHWKQLMKELHVSWNLSDLQLGQVWDADLLRHENGIKQVLLVAQGEMALEEFLKQVREYWQNFEVELVNYQNKTRLIRGWDDLFNKLKEHMNSLAAMKLSPYYKQFEEDAIGWEDRLNKINALFDVWIDVQRRWVYLEGLFSGSADIATLLPTESNRFASASTEFLAVMRKVAGSPRILEIVHMQGAQRLLERLAEMLAKIQKALGDYLERERSSFPRFYFVGDEDLLEIMGNSKDIFRIMKHLKKMFAGIMAIEYNEETKLITGMVSREGEHVELSTPIDLNKTPRVNDWLQKLESEMRKTLAKLLAKSLEHFDKFDFQKMDMDSYMEWLDTYPAQIIGITADIWWSQSSEKRLAQSQRIDDVLSGVEKTLELLSDSVLRDQPSVRRKKIEMLITEFVHKRDITRELVSSNVVNTTDFQWLQVMRFYFVAKEADPFKCCVVKMANAEFFYGFEYLGIQEKLVQTPLTDRCYLTMTQALHARLGGSPFGPAGTGKTESVKALGQQLGRFVLVFNCDETFDFQAVGRILVGLCQVGAWGCFDEFNRLEERMLSAVSQQIQTIQENVRAGGDSKITIVGKNLSVNLNMAIFITMNPGYSGRSNLPDNLKQLFRSLAMTQPDRNLIAEVMLFSQGFRTAETLAKKIVPLFILCKEQLSNQYHYDFGLRALKYVLVSAGNIKRDQIQRMKEEAVSNGENVAETDMGDQISEQQILIQSVCETLVPKLVSEDITLLKSLLQDVFPDVEYQPKRMDNLREAIGKVCDQLMLSYGVNKEERGQLWIEKVLQLYQITNLNHGLMLVGTSGSGKTMAWKVLLKALERLEKVEGVAHVIDAKAMSKDSLYGVLDANTREWTDGLFTHIIRKIIDNVRGEADKRQWIIFDGDVDPEWVENLNSVLDDNKLLTLPNGERLSIPANVRIIFEVSDLKFATLATVSRCGMVWFAEEVVTSDMLSENYLNRLRTLRLDSDSQHTVEEILNMVKTSSASMELSTPMEGSV</sequence>
<proteinExistence type="predicted"/>
<evidence type="ECO:0000313" key="2">
    <source>
        <dbReference type="WBParaSite" id="PS1159_v2.g18911.t1"/>
    </source>
</evidence>
<reference evidence="2" key="1">
    <citation type="submission" date="2022-11" db="UniProtKB">
        <authorList>
            <consortium name="WormBaseParasite"/>
        </authorList>
    </citation>
    <scope>IDENTIFICATION</scope>
</reference>
<evidence type="ECO:0000313" key="1">
    <source>
        <dbReference type="Proteomes" id="UP000887580"/>
    </source>
</evidence>
<accession>A0AC35FNU3</accession>
<protein>
    <submittedName>
        <fullName evidence="2">Dynein heavy chain, cytoplasmic</fullName>
    </submittedName>
</protein>
<organism evidence="1 2">
    <name type="scientific">Panagrolaimus sp. PS1159</name>
    <dbReference type="NCBI Taxonomy" id="55785"/>
    <lineage>
        <taxon>Eukaryota</taxon>
        <taxon>Metazoa</taxon>
        <taxon>Ecdysozoa</taxon>
        <taxon>Nematoda</taxon>
        <taxon>Chromadorea</taxon>
        <taxon>Rhabditida</taxon>
        <taxon>Tylenchina</taxon>
        <taxon>Panagrolaimomorpha</taxon>
        <taxon>Panagrolaimoidea</taxon>
        <taxon>Panagrolaimidae</taxon>
        <taxon>Panagrolaimus</taxon>
    </lineage>
</organism>
<dbReference type="WBParaSite" id="PS1159_v2.g18911.t1">
    <property type="protein sequence ID" value="PS1159_v2.g18911.t1"/>
    <property type="gene ID" value="PS1159_v2.g18911"/>
</dbReference>
<name>A0AC35FNU3_9BILA</name>